<dbReference type="RefSeq" id="WP_137622260.1">
    <property type="nucleotide sequence ID" value="NZ_NXMA01000006.1"/>
</dbReference>
<comment type="caution">
    <text evidence="2">The sequence shown here is derived from an EMBL/GenBank/DDBJ whole genome shotgun (WGS) entry which is preliminary data.</text>
</comment>
<keyword evidence="3" id="KW-1185">Reference proteome</keyword>
<reference evidence="2 3" key="1">
    <citation type="submission" date="2018-05" db="EMBL/GenBank/DDBJ databases">
        <title>Novel Campyloabacter and Helicobacter Species and Strains.</title>
        <authorList>
            <person name="Mannion A.J."/>
            <person name="Shen Z."/>
            <person name="Fox J.G."/>
        </authorList>
    </citation>
    <scope>NUCLEOTIDE SEQUENCE [LARGE SCALE GENOMIC DNA]</scope>
    <source>
        <strain evidence="3">MIT17-670</strain>
    </source>
</reference>
<keyword evidence="1" id="KW-0472">Membrane</keyword>
<protein>
    <recommendedName>
        <fullName evidence="4">Periplasmic protein</fullName>
    </recommendedName>
</protein>
<dbReference type="OrthoDB" id="5354971at2"/>
<gene>
    <name evidence="2" type="ORF">CQA76_04545</name>
</gene>
<proteinExistence type="predicted"/>
<sequence>MKKLLFILIFGLVLFILYITLDFYISKDRTKNNDKSELSCDLNSKDCIYKFKDKEILISLTPKPIRSLQTIQLKIKNLGFYENLGIKIYGLNMFMGEIKPKIHPINKTDYEAQFILSACSMNIMRFRAELMDDNKPIDFYFDFELRR</sequence>
<dbReference type="Proteomes" id="UP000310353">
    <property type="component" value="Unassembled WGS sequence"/>
</dbReference>
<evidence type="ECO:0008006" key="4">
    <source>
        <dbReference type="Google" id="ProtNLM"/>
    </source>
</evidence>
<evidence type="ECO:0000313" key="3">
    <source>
        <dbReference type="Proteomes" id="UP000310353"/>
    </source>
</evidence>
<evidence type="ECO:0000313" key="2">
    <source>
        <dbReference type="EMBL" id="TKX32351.1"/>
    </source>
</evidence>
<organism evidence="2 3">
    <name type="scientific">Campylobacter aviculae</name>
    <dbReference type="NCBI Taxonomy" id="2510190"/>
    <lineage>
        <taxon>Bacteria</taxon>
        <taxon>Pseudomonadati</taxon>
        <taxon>Campylobacterota</taxon>
        <taxon>Epsilonproteobacteria</taxon>
        <taxon>Campylobacterales</taxon>
        <taxon>Campylobacteraceae</taxon>
        <taxon>Campylobacter</taxon>
    </lineage>
</organism>
<dbReference type="EMBL" id="NXMA01000006">
    <property type="protein sequence ID" value="TKX32351.1"/>
    <property type="molecule type" value="Genomic_DNA"/>
</dbReference>
<feature type="transmembrane region" description="Helical" evidence="1">
    <location>
        <begin position="6"/>
        <end position="25"/>
    </location>
</feature>
<dbReference type="AlphaFoldDB" id="A0A4U7BNU3"/>
<keyword evidence="1" id="KW-1133">Transmembrane helix</keyword>
<accession>A0A4U7BNU3</accession>
<name>A0A4U7BNU3_9BACT</name>
<evidence type="ECO:0000256" key="1">
    <source>
        <dbReference type="SAM" id="Phobius"/>
    </source>
</evidence>
<keyword evidence="1" id="KW-0812">Transmembrane</keyword>